<evidence type="ECO:0000313" key="11">
    <source>
        <dbReference type="Proteomes" id="UP000192727"/>
    </source>
</evidence>
<evidence type="ECO:0000256" key="2">
    <source>
        <dbReference type="ARBA" id="ARBA00022448"/>
    </source>
</evidence>
<feature type="transmembrane region" description="Helical" evidence="8">
    <location>
        <begin position="152"/>
        <end position="173"/>
    </location>
</feature>
<evidence type="ECO:0000256" key="4">
    <source>
        <dbReference type="ARBA" id="ARBA00022692"/>
    </source>
</evidence>
<dbReference type="InterPro" id="IPR000515">
    <property type="entry name" value="MetI-like"/>
</dbReference>
<evidence type="ECO:0000256" key="7">
    <source>
        <dbReference type="ARBA" id="ARBA00023136"/>
    </source>
</evidence>
<dbReference type="InterPro" id="IPR035906">
    <property type="entry name" value="MetI-like_sf"/>
</dbReference>
<evidence type="ECO:0000259" key="9">
    <source>
        <dbReference type="PROSITE" id="PS50928"/>
    </source>
</evidence>
<dbReference type="PANTHER" id="PTHR30614:SF7">
    <property type="entry name" value="GLUTAMINE ABC TRANSPORTER PERMEASE PROTEIN GLNM-RELATED"/>
    <property type="match status" value="1"/>
</dbReference>
<organism evidence="10 11">
    <name type="scientific">Paenibacillus larvae subsp. pulvifaciens</name>
    <dbReference type="NCBI Taxonomy" id="1477"/>
    <lineage>
        <taxon>Bacteria</taxon>
        <taxon>Bacillati</taxon>
        <taxon>Bacillota</taxon>
        <taxon>Bacilli</taxon>
        <taxon>Bacillales</taxon>
        <taxon>Paenibacillaceae</taxon>
        <taxon>Paenibacillus</taxon>
    </lineage>
</organism>
<feature type="transmembrane region" description="Helical" evidence="8">
    <location>
        <begin position="185"/>
        <end position="209"/>
    </location>
</feature>
<dbReference type="EMBL" id="CP020557">
    <property type="protein sequence ID" value="ARF66771.1"/>
    <property type="molecule type" value="Genomic_DNA"/>
</dbReference>
<dbReference type="PANTHER" id="PTHR30614">
    <property type="entry name" value="MEMBRANE COMPONENT OF AMINO ACID ABC TRANSPORTER"/>
    <property type="match status" value="1"/>
</dbReference>
<dbReference type="FunFam" id="1.10.3720.10:FF:000033">
    <property type="entry name" value="Polar amino acid ABC transporter permease"/>
    <property type="match status" value="1"/>
</dbReference>
<comment type="subcellular location">
    <subcellularLocation>
        <location evidence="1 8">Cell membrane</location>
        <topology evidence="1 8">Multi-pass membrane protein</topology>
    </subcellularLocation>
</comment>
<dbReference type="AlphaFoldDB" id="A0A1V0UNQ2"/>
<evidence type="ECO:0000256" key="6">
    <source>
        <dbReference type="ARBA" id="ARBA00022989"/>
    </source>
</evidence>
<feature type="transmembrane region" description="Helical" evidence="8">
    <location>
        <begin position="24"/>
        <end position="44"/>
    </location>
</feature>
<name>A0A1V0UNQ2_9BACL</name>
<feature type="transmembrane region" description="Helical" evidence="8">
    <location>
        <begin position="94"/>
        <end position="113"/>
    </location>
</feature>
<dbReference type="GO" id="GO:0022857">
    <property type="term" value="F:transmembrane transporter activity"/>
    <property type="evidence" value="ECO:0007669"/>
    <property type="project" value="InterPro"/>
</dbReference>
<keyword evidence="3" id="KW-1003">Cell membrane</keyword>
<dbReference type="Proteomes" id="UP000192727">
    <property type="component" value="Chromosome"/>
</dbReference>
<keyword evidence="6 8" id="KW-1133">Transmembrane helix</keyword>
<protein>
    <submittedName>
        <fullName evidence="10">Glutamine ABC transporter permease</fullName>
    </submittedName>
</protein>
<dbReference type="InterPro" id="IPR043429">
    <property type="entry name" value="ArtM/GltK/GlnP/TcyL/YhdX-like"/>
</dbReference>
<dbReference type="Pfam" id="PF00528">
    <property type="entry name" value="BPD_transp_1"/>
    <property type="match status" value="1"/>
</dbReference>
<feature type="domain" description="ABC transmembrane type-1" evidence="9">
    <location>
        <begin position="18"/>
        <end position="206"/>
    </location>
</feature>
<dbReference type="InterPro" id="IPR010065">
    <property type="entry name" value="AA_ABC_transptr_permease_3TM"/>
</dbReference>
<evidence type="ECO:0000256" key="8">
    <source>
        <dbReference type="RuleBase" id="RU363032"/>
    </source>
</evidence>
<evidence type="ECO:0000313" key="10">
    <source>
        <dbReference type="EMBL" id="ARF66771.1"/>
    </source>
</evidence>
<evidence type="ECO:0000256" key="5">
    <source>
        <dbReference type="ARBA" id="ARBA00022970"/>
    </source>
</evidence>
<evidence type="ECO:0000256" key="3">
    <source>
        <dbReference type="ARBA" id="ARBA00022475"/>
    </source>
</evidence>
<dbReference type="Gene3D" id="1.10.3720.10">
    <property type="entry name" value="MetI-like"/>
    <property type="match status" value="1"/>
</dbReference>
<proteinExistence type="inferred from homology"/>
<sequence>MLDINILTDHLDLYMEGFGNTVKASLLALAGSFVLGVIFAVMRISTFRLLRIIGTAYVEFFRNIPLLLIVMFFYLGSGNLGLNLDGFEAGTIGLAIYTSAFIAEAIRAGILAVPKGQVEAGRSSGLTYLQTMQYIVLPQAIKIVIPPLGNQFLNLIKNSSVLGVVAGLDLMYFGDLINSETFKVFGTYIFVAMFYLLLTIPLSLIISILERRLARNY</sequence>
<dbReference type="PROSITE" id="PS50928">
    <property type="entry name" value="ABC_TM1"/>
    <property type="match status" value="1"/>
</dbReference>
<keyword evidence="7 8" id="KW-0472">Membrane</keyword>
<feature type="transmembrane region" description="Helical" evidence="8">
    <location>
        <begin position="56"/>
        <end position="74"/>
    </location>
</feature>
<keyword evidence="5" id="KW-0029">Amino-acid transport</keyword>
<dbReference type="RefSeq" id="WP_024093875.1">
    <property type="nucleotide sequence ID" value="NZ_CP020557.1"/>
</dbReference>
<evidence type="ECO:0000256" key="1">
    <source>
        <dbReference type="ARBA" id="ARBA00004651"/>
    </source>
</evidence>
<gene>
    <name evidence="10" type="ORF">B7C51_01500</name>
</gene>
<keyword evidence="2 8" id="KW-0813">Transport</keyword>
<comment type="similarity">
    <text evidence="8">Belongs to the binding-protein-dependent transport system permease family.</text>
</comment>
<keyword evidence="4 8" id="KW-0812">Transmembrane</keyword>
<dbReference type="SUPFAM" id="SSF161098">
    <property type="entry name" value="MetI-like"/>
    <property type="match status" value="1"/>
</dbReference>
<dbReference type="CDD" id="cd06261">
    <property type="entry name" value="TM_PBP2"/>
    <property type="match status" value="1"/>
</dbReference>
<accession>A0A1V0UNQ2</accession>
<reference evidence="10 11" key="1">
    <citation type="submission" date="2017-03" db="EMBL/GenBank/DDBJ databases">
        <title>Paenibacillus larvae genome sequencing.</title>
        <authorList>
            <person name="Dingman D.W."/>
        </authorList>
    </citation>
    <scope>NUCLEOTIDE SEQUENCE [LARGE SCALE GENOMIC DNA]</scope>
    <source>
        <strain evidence="10 11">SAG 10367</strain>
    </source>
</reference>
<dbReference type="GO" id="GO:0043190">
    <property type="term" value="C:ATP-binding cassette (ABC) transporter complex"/>
    <property type="evidence" value="ECO:0007669"/>
    <property type="project" value="InterPro"/>
</dbReference>
<dbReference type="GO" id="GO:0006865">
    <property type="term" value="P:amino acid transport"/>
    <property type="evidence" value="ECO:0007669"/>
    <property type="project" value="UniProtKB-KW"/>
</dbReference>
<dbReference type="NCBIfam" id="TIGR01726">
    <property type="entry name" value="HEQRo_perm_3TM"/>
    <property type="match status" value="1"/>
</dbReference>